<keyword evidence="5 7" id="KW-0560">Oxidoreductase</keyword>
<reference evidence="7 8" key="1">
    <citation type="journal article" date="2019" name="Int. J. Syst. Evol. Microbiol.">
        <title>The Global Catalogue of Microorganisms (GCM) 10K type strain sequencing project: providing services to taxonomists for standard genome sequencing and annotation.</title>
        <authorList>
            <consortium name="The Broad Institute Genomics Platform"/>
            <consortium name="The Broad Institute Genome Sequencing Center for Infectious Disease"/>
            <person name="Wu L."/>
            <person name="Ma J."/>
        </authorList>
    </citation>
    <scope>NUCLEOTIDE SEQUENCE [LARGE SCALE GENOMIC DNA]</scope>
    <source>
        <strain evidence="7 8">XZYJT29</strain>
    </source>
</reference>
<keyword evidence="8" id="KW-1185">Reference proteome</keyword>
<keyword evidence="4" id="KW-0274">FAD</keyword>
<evidence type="ECO:0000313" key="8">
    <source>
        <dbReference type="Proteomes" id="UP001596432"/>
    </source>
</evidence>
<dbReference type="InterPro" id="IPR036188">
    <property type="entry name" value="FAD/NAD-bd_sf"/>
</dbReference>
<gene>
    <name evidence="7" type="ORF">ACFQMA_03870</name>
</gene>
<evidence type="ECO:0000256" key="3">
    <source>
        <dbReference type="ARBA" id="ARBA00022630"/>
    </source>
</evidence>
<sequence>MRVAVFGAGYAGLTLARRLESELPEEVELVVVDEDGSHLVQHELHRVVRRPDLVAEIVVDLDDVLDRATVREATVTDVDTAAGVATLDGGDGQSRLDYDVGAVCLGAETNYYDLPGVEAHGTPLKRLADAERVRADFFDAAESAGADDPARIVVGGAGLSGVQVAGELAALASDEGAGASTEVVLLEREASVAPRFPENFQRAVADELETRGVRVETDRRVAGADGDAITFADGEAMAYDQFVWTGGIRGPDALDGERPVVRNTLRYEDGTFVVGDAARVVDTDGEAVPASAQAAIREARVAADNIARLVEHERSGDGGFEPRLDGYRFDSVGWLVSVGDGAVAQVGPTVVTGRAAKALKTSVGAGYLSSVGAVENAVDLVREEVGWPEGEEDDAAERRDAN</sequence>
<dbReference type="Pfam" id="PF07992">
    <property type="entry name" value="Pyr_redox_2"/>
    <property type="match status" value="1"/>
</dbReference>
<organism evidence="7 8">
    <name type="scientific">Halosimplex aquaticum</name>
    <dbReference type="NCBI Taxonomy" id="3026162"/>
    <lineage>
        <taxon>Archaea</taxon>
        <taxon>Methanobacteriati</taxon>
        <taxon>Methanobacteriota</taxon>
        <taxon>Stenosarchaea group</taxon>
        <taxon>Halobacteria</taxon>
        <taxon>Halobacteriales</taxon>
        <taxon>Haloarculaceae</taxon>
        <taxon>Halosimplex</taxon>
    </lineage>
</organism>
<evidence type="ECO:0000256" key="2">
    <source>
        <dbReference type="ARBA" id="ARBA00005272"/>
    </source>
</evidence>
<protein>
    <submittedName>
        <fullName evidence="7">NAD(P)/FAD-dependent oxidoreductase</fullName>
        <ecNumber evidence="7">1.6.5.-</ecNumber>
    </submittedName>
</protein>
<dbReference type="InterPro" id="IPR023753">
    <property type="entry name" value="FAD/NAD-binding_dom"/>
</dbReference>
<feature type="domain" description="FAD/NAD(P)-binding" evidence="6">
    <location>
        <begin position="1"/>
        <end position="299"/>
    </location>
</feature>
<dbReference type="GO" id="GO:0016491">
    <property type="term" value="F:oxidoreductase activity"/>
    <property type="evidence" value="ECO:0007669"/>
    <property type="project" value="UniProtKB-KW"/>
</dbReference>
<dbReference type="SUPFAM" id="SSF51905">
    <property type="entry name" value="FAD/NAD(P)-binding domain"/>
    <property type="match status" value="1"/>
</dbReference>
<dbReference type="GeneID" id="78819221"/>
<evidence type="ECO:0000256" key="5">
    <source>
        <dbReference type="ARBA" id="ARBA00023002"/>
    </source>
</evidence>
<comment type="similarity">
    <text evidence="2">Belongs to the NADH dehydrogenase family.</text>
</comment>
<evidence type="ECO:0000256" key="1">
    <source>
        <dbReference type="ARBA" id="ARBA00001974"/>
    </source>
</evidence>
<name>A0ABD5XV29_9EURY</name>
<dbReference type="AlphaFoldDB" id="A0ABD5XV29"/>
<dbReference type="PANTHER" id="PTHR42913:SF3">
    <property type="entry name" value="64 KDA MITOCHONDRIAL NADH DEHYDROGENASE (EUROFUNG)"/>
    <property type="match status" value="1"/>
</dbReference>
<evidence type="ECO:0000259" key="6">
    <source>
        <dbReference type="Pfam" id="PF07992"/>
    </source>
</evidence>
<dbReference type="Gene3D" id="3.50.50.100">
    <property type="match status" value="1"/>
</dbReference>
<comment type="caution">
    <text evidence="7">The sequence shown here is derived from an EMBL/GenBank/DDBJ whole genome shotgun (WGS) entry which is preliminary data.</text>
</comment>
<dbReference type="RefSeq" id="WP_274324574.1">
    <property type="nucleotide sequence ID" value="NZ_CP118158.1"/>
</dbReference>
<accession>A0ABD5XV29</accession>
<dbReference type="Proteomes" id="UP001596432">
    <property type="component" value="Unassembled WGS sequence"/>
</dbReference>
<dbReference type="EMBL" id="JBHTAS010000001">
    <property type="protein sequence ID" value="MFC7138974.1"/>
    <property type="molecule type" value="Genomic_DNA"/>
</dbReference>
<comment type="cofactor">
    <cofactor evidence="1">
        <name>FAD</name>
        <dbReference type="ChEBI" id="CHEBI:57692"/>
    </cofactor>
</comment>
<dbReference type="EC" id="1.6.5.-" evidence="7"/>
<evidence type="ECO:0000313" key="7">
    <source>
        <dbReference type="EMBL" id="MFC7138974.1"/>
    </source>
</evidence>
<keyword evidence="3" id="KW-0285">Flavoprotein</keyword>
<dbReference type="InterPro" id="IPR051169">
    <property type="entry name" value="NADH-Q_oxidoreductase"/>
</dbReference>
<dbReference type="PANTHER" id="PTHR42913">
    <property type="entry name" value="APOPTOSIS-INDUCING FACTOR 1"/>
    <property type="match status" value="1"/>
</dbReference>
<proteinExistence type="inferred from homology"/>
<evidence type="ECO:0000256" key="4">
    <source>
        <dbReference type="ARBA" id="ARBA00022827"/>
    </source>
</evidence>